<name>X1QHE8_9ZZZZ</name>
<gene>
    <name evidence="1" type="ORF">S12H4_00119</name>
</gene>
<dbReference type="AlphaFoldDB" id="X1QHE8"/>
<organism evidence="1">
    <name type="scientific">marine sediment metagenome</name>
    <dbReference type="NCBI Taxonomy" id="412755"/>
    <lineage>
        <taxon>unclassified sequences</taxon>
        <taxon>metagenomes</taxon>
        <taxon>ecological metagenomes</taxon>
    </lineage>
</organism>
<evidence type="ECO:0000313" key="1">
    <source>
        <dbReference type="EMBL" id="GAI67648.1"/>
    </source>
</evidence>
<accession>X1QHE8</accession>
<sequence length="67" mass="7534">MDEENKQPATQPQQICSIHIGFPVTSDEQAIEYKKKISAILADIPQVRIEFSLSAMPVRPMKPPQNV</sequence>
<comment type="caution">
    <text evidence="1">The sequence shown here is derived from an EMBL/GenBank/DDBJ whole genome shotgun (WGS) entry which is preliminary data.</text>
</comment>
<protein>
    <submittedName>
        <fullName evidence="1">Uncharacterized protein</fullName>
    </submittedName>
</protein>
<reference evidence="1" key="1">
    <citation type="journal article" date="2014" name="Front. Microbiol.">
        <title>High frequency of phylogenetically diverse reductive dehalogenase-homologous genes in deep subseafloor sedimentary metagenomes.</title>
        <authorList>
            <person name="Kawai M."/>
            <person name="Futagami T."/>
            <person name="Toyoda A."/>
            <person name="Takaki Y."/>
            <person name="Nishi S."/>
            <person name="Hori S."/>
            <person name="Arai W."/>
            <person name="Tsubouchi T."/>
            <person name="Morono Y."/>
            <person name="Uchiyama I."/>
            <person name="Ito T."/>
            <person name="Fujiyama A."/>
            <person name="Inagaki F."/>
            <person name="Takami H."/>
        </authorList>
    </citation>
    <scope>NUCLEOTIDE SEQUENCE</scope>
    <source>
        <strain evidence="1">Expedition CK06-06</strain>
    </source>
</reference>
<proteinExistence type="predicted"/>
<dbReference type="EMBL" id="BARW01000007">
    <property type="protein sequence ID" value="GAI67648.1"/>
    <property type="molecule type" value="Genomic_DNA"/>
</dbReference>